<dbReference type="OrthoDB" id="2275978at2759"/>
<dbReference type="VEuPathDB" id="FungiDB:LCOR_02323.1"/>
<dbReference type="EMBL" id="CBTN010000007">
    <property type="protein sequence ID" value="CDH50613.1"/>
    <property type="molecule type" value="Genomic_DNA"/>
</dbReference>
<evidence type="ECO:0000313" key="2">
    <source>
        <dbReference type="EMBL" id="CDH50613.1"/>
    </source>
</evidence>
<reference evidence="2" key="1">
    <citation type="submission" date="2013-08" db="EMBL/GenBank/DDBJ databases">
        <title>Gene expansion shapes genome architecture in the human pathogen Lichtheimia corymbifera: an evolutionary genomics analysis in the ancient terrestrial Mucorales (Mucoromycotina).</title>
        <authorList>
            <person name="Schwartze V.U."/>
            <person name="Winter S."/>
            <person name="Shelest E."/>
            <person name="Marcet-Houben M."/>
            <person name="Horn F."/>
            <person name="Wehner S."/>
            <person name="Hoffmann K."/>
            <person name="Riege K."/>
            <person name="Sammeth M."/>
            <person name="Nowrousian M."/>
            <person name="Valiante V."/>
            <person name="Linde J."/>
            <person name="Jacobsen I.D."/>
            <person name="Marz M."/>
            <person name="Brakhage A.A."/>
            <person name="Gabaldon T."/>
            <person name="Bocker S."/>
            <person name="Voigt K."/>
        </authorList>
    </citation>
    <scope>NUCLEOTIDE SEQUENCE [LARGE SCALE GENOMIC DNA]</scope>
    <source>
        <strain evidence="2">FSU 9682</strain>
    </source>
</reference>
<name>A0A068RKD3_9FUNG</name>
<comment type="caution">
    <text evidence="2">The sequence shown here is derived from an EMBL/GenBank/DDBJ whole genome shotgun (WGS) entry which is preliminary data.</text>
</comment>
<dbReference type="Proteomes" id="UP000027586">
    <property type="component" value="Unassembled WGS sequence"/>
</dbReference>
<accession>A0A068RKD3</accession>
<gene>
    <name evidence="2" type="ORF">LCOR_02323.1</name>
</gene>
<evidence type="ECO:0000313" key="3">
    <source>
        <dbReference type="Proteomes" id="UP000027586"/>
    </source>
</evidence>
<feature type="region of interest" description="Disordered" evidence="1">
    <location>
        <begin position="138"/>
        <end position="173"/>
    </location>
</feature>
<evidence type="ECO:0000256" key="1">
    <source>
        <dbReference type="SAM" id="MobiDB-lite"/>
    </source>
</evidence>
<dbReference type="AlphaFoldDB" id="A0A068RKD3"/>
<keyword evidence="3" id="KW-1185">Reference proteome</keyword>
<protein>
    <submittedName>
        <fullName evidence="2">Uncharacterized protein</fullName>
    </submittedName>
</protein>
<proteinExistence type="predicted"/>
<organism evidence="2 3">
    <name type="scientific">Lichtheimia corymbifera JMRC:FSU:9682</name>
    <dbReference type="NCBI Taxonomy" id="1263082"/>
    <lineage>
        <taxon>Eukaryota</taxon>
        <taxon>Fungi</taxon>
        <taxon>Fungi incertae sedis</taxon>
        <taxon>Mucoromycota</taxon>
        <taxon>Mucoromycotina</taxon>
        <taxon>Mucoromycetes</taxon>
        <taxon>Mucorales</taxon>
        <taxon>Lichtheimiaceae</taxon>
        <taxon>Lichtheimia</taxon>
    </lineage>
</organism>
<sequence>MPLENAIEHILVQSSTCASIKLKDGSPDIPDQRQPLAASNLMRDADIDECKVFHVSNNEHDVKRYTEAVRDTSASSSVQTVERLLTALAALNKICMIPDIAAAMDEAQEEYGSRDANTQFLRTSCDEIRVDMEQISRANNAHQSKEKQKMENQQLKKIPRHDIDHQRQQEESDLERDIALKERELENYRRDVRRQRQRISEAEKELDETQESMEIDQTSPSVTLQDIIRDRLYMSKDYAASLEAARRELVNHILSDRVSGDDPERKVMAKIIDILQSQDDHSMPLQDLRTAVSDLVASLGLREGAGSQTIYKLSVNSLVYIDRSDPDAALVKLQ</sequence>
<feature type="compositionally biased region" description="Basic and acidic residues" evidence="1">
    <location>
        <begin position="160"/>
        <end position="173"/>
    </location>
</feature>